<name>A0ACC2VF24_9TREE</name>
<protein>
    <submittedName>
        <fullName evidence="1">Uncharacterized protein</fullName>
    </submittedName>
</protein>
<dbReference type="Proteomes" id="UP001227268">
    <property type="component" value="Unassembled WGS sequence"/>
</dbReference>
<organism evidence="1 2">
    <name type="scientific">Naganishia friedmannii</name>
    <dbReference type="NCBI Taxonomy" id="89922"/>
    <lineage>
        <taxon>Eukaryota</taxon>
        <taxon>Fungi</taxon>
        <taxon>Dikarya</taxon>
        <taxon>Basidiomycota</taxon>
        <taxon>Agaricomycotina</taxon>
        <taxon>Tremellomycetes</taxon>
        <taxon>Filobasidiales</taxon>
        <taxon>Filobasidiaceae</taxon>
        <taxon>Naganishia</taxon>
    </lineage>
</organism>
<dbReference type="EMBL" id="JASBWT010000017">
    <property type="protein sequence ID" value="KAJ9097211.1"/>
    <property type="molecule type" value="Genomic_DNA"/>
</dbReference>
<reference evidence="1" key="1">
    <citation type="submission" date="2023-04" db="EMBL/GenBank/DDBJ databases">
        <title>Draft Genome sequencing of Naganishia species isolated from polar environments using Oxford Nanopore Technology.</title>
        <authorList>
            <person name="Leo P."/>
            <person name="Venkateswaran K."/>
        </authorList>
    </citation>
    <scope>NUCLEOTIDE SEQUENCE</scope>
    <source>
        <strain evidence="1">MNA-CCFEE 5423</strain>
    </source>
</reference>
<evidence type="ECO:0000313" key="2">
    <source>
        <dbReference type="Proteomes" id="UP001227268"/>
    </source>
</evidence>
<sequence length="320" mass="35332">MSNPSMPRPTNGITHPALIQFLQTILPPAPNHLPLIYHTPRSSHNQRITRIVLSITPTASIYTHLTPTTAIFLHRPWSLQRQRLHRSTLVLASHQRLDELLTTGYNEVLLRGLGVQGGMEGIVGYKGDPERKMGLVGRLPTRIPLRDGENDGGEEDRQDGEERAGFADWVDRIRREFPDVEITPPLLVPLDADIDSFLPPPMDPPLYIACMNAFDPEIIDRAITAAASLSHSQPDTTTTTLGETAPFHPSQIIYLTGQPRAPGLAHAGQTGIRPLFAGHRGAEAWAIRYLAGRLRAEWGGEEGHGVEVVVVDEPEEVVMR</sequence>
<accession>A0ACC2VF24</accession>
<gene>
    <name evidence="1" type="ORF">QFC21_004880</name>
</gene>
<proteinExistence type="predicted"/>
<keyword evidence="2" id="KW-1185">Reference proteome</keyword>
<evidence type="ECO:0000313" key="1">
    <source>
        <dbReference type="EMBL" id="KAJ9097211.1"/>
    </source>
</evidence>
<comment type="caution">
    <text evidence="1">The sequence shown here is derived from an EMBL/GenBank/DDBJ whole genome shotgun (WGS) entry which is preliminary data.</text>
</comment>